<gene>
    <name evidence="3" type="ORF">LN736_01045</name>
</gene>
<dbReference type="PANTHER" id="PTHR46044:SF1">
    <property type="entry name" value="CN HYDROLASE DOMAIN-CONTAINING PROTEIN"/>
    <property type="match status" value="1"/>
</dbReference>
<dbReference type="PANTHER" id="PTHR46044">
    <property type="entry name" value="NITRILASE"/>
    <property type="match status" value="1"/>
</dbReference>
<comment type="caution">
    <text evidence="3">The sequence shown here is derived from an EMBL/GenBank/DDBJ whole genome shotgun (WGS) entry which is preliminary data.</text>
</comment>
<sequence length="306" mass="34561">MKDLKKNCKVALIQASPVLFNKNATIDKVVQEILKAGKQGADVIVFPESFVPCYPYGMTFGFTVGSRMEEGRKDWKVYYDNSVIVPSADTDRIARAAGKAHAYVSLGITERDINNCTLYCTNLFFSPEGKLVDRHRKLKPTGAERFIWGDGNKGAFPIIDTPWGNMGSLICWENYMPLARTALYMKGVTLYLAPNTNNNEEWQTTIRHIAIEGHCYVINVNQYVTKDMYPDIFHCPNEMANLPEAVLTGGSCIVDPFGHYVNEPVWDKEEIIYADIDMNQVPLSRMEFDGTGHYSRPDVLELVVHE</sequence>
<dbReference type="EMBL" id="JAJJPB010000001">
    <property type="protein sequence ID" value="MCC9293463.1"/>
    <property type="molecule type" value="Genomic_DNA"/>
</dbReference>
<dbReference type="InterPro" id="IPR003010">
    <property type="entry name" value="C-N_Hydrolase"/>
</dbReference>
<keyword evidence="3" id="KW-0378">Hydrolase</keyword>
<dbReference type="SUPFAM" id="SSF56317">
    <property type="entry name" value="Carbon-nitrogen hydrolase"/>
    <property type="match status" value="1"/>
</dbReference>
<dbReference type="PROSITE" id="PS50263">
    <property type="entry name" value="CN_HYDROLASE"/>
    <property type="match status" value="1"/>
</dbReference>
<keyword evidence="4" id="KW-1185">Reference proteome</keyword>
<feature type="domain" description="CN hydrolase" evidence="2">
    <location>
        <begin position="8"/>
        <end position="278"/>
    </location>
</feature>
<proteinExistence type="inferred from homology"/>
<protein>
    <submittedName>
        <fullName evidence="3">Carbon-nitrogen hydrolase family protein</fullName>
    </submittedName>
</protein>
<dbReference type="Proteomes" id="UP001165422">
    <property type="component" value="Unassembled WGS sequence"/>
</dbReference>
<name>A0ABS8N3S8_9CLOT</name>
<dbReference type="RefSeq" id="WP_229980461.1">
    <property type="nucleotide sequence ID" value="NZ_JAJJPB010000001.1"/>
</dbReference>
<reference evidence="3" key="1">
    <citation type="submission" date="2021-11" db="EMBL/GenBank/DDBJ databases">
        <authorList>
            <person name="Qingchun L."/>
            <person name="Dong Z."/>
            <person name="Zongwei Q."/>
            <person name="Jia Z."/>
            <person name="Duotao L."/>
        </authorList>
    </citation>
    <scope>NUCLEOTIDE SEQUENCE</scope>
    <source>
        <strain evidence="3">WLY-B-L2</strain>
    </source>
</reference>
<dbReference type="CDD" id="cd07564">
    <property type="entry name" value="nitrilases_CHs"/>
    <property type="match status" value="1"/>
</dbReference>
<dbReference type="Pfam" id="PF00795">
    <property type="entry name" value="CN_hydrolase"/>
    <property type="match status" value="1"/>
</dbReference>
<evidence type="ECO:0000259" key="2">
    <source>
        <dbReference type="PROSITE" id="PS50263"/>
    </source>
</evidence>
<organism evidence="3 4">
    <name type="scientific">Clostridium aromativorans</name>
    <dbReference type="NCBI Taxonomy" id="2836848"/>
    <lineage>
        <taxon>Bacteria</taxon>
        <taxon>Bacillati</taxon>
        <taxon>Bacillota</taxon>
        <taxon>Clostridia</taxon>
        <taxon>Eubacteriales</taxon>
        <taxon>Clostridiaceae</taxon>
        <taxon>Clostridium</taxon>
    </lineage>
</organism>
<evidence type="ECO:0000313" key="3">
    <source>
        <dbReference type="EMBL" id="MCC9293463.1"/>
    </source>
</evidence>
<dbReference type="GO" id="GO:0016787">
    <property type="term" value="F:hydrolase activity"/>
    <property type="evidence" value="ECO:0007669"/>
    <property type="project" value="UniProtKB-KW"/>
</dbReference>
<comment type="similarity">
    <text evidence="1">Belongs to the carbon-nitrogen hydrolase superfamily. Nitrilase family.</text>
</comment>
<accession>A0ABS8N3S8</accession>
<dbReference type="InterPro" id="IPR036526">
    <property type="entry name" value="C-N_Hydrolase_sf"/>
</dbReference>
<dbReference type="Gene3D" id="3.60.110.10">
    <property type="entry name" value="Carbon-nitrogen hydrolase"/>
    <property type="match status" value="1"/>
</dbReference>
<dbReference type="InterPro" id="IPR044149">
    <property type="entry name" value="Nitrilases_CHs"/>
</dbReference>
<evidence type="ECO:0000256" key="1">
    <source>
        <dbReference type="ARBA" id="ARBA00008129"/>
    </source>
</evidence>
<evidence type="ECO:0000313" key="4">
    <source>
        <dbReference type="Proteomes" id="UP001165422"/>
    </source>
</evidence>